<dbReference type="InParanoid" id="J7SD07"/>
<sequence length="31" mass="3520">MESLEIGGLQPYLLTRFEYWIGFLSEDALAG</sequence>
<gene>
    <name evidence="1" type="ORF">FIBRA_09408</name>
</gene>
<dbReference type="GeneID" id="24101983"/>
<dbReference type="RefSeq" id="XP_012177104.1">
    <property type="nucleotide sequence ID" value="XM_012321714.1"/>
</dbReference>
<dbReference type="EMBL" id="HE797640">
    <property type="protein sequence ID" value="CCM07083.1"/>
    <property type="molecule type" value="Genomic_DNA"/>
</dbReference>
<dbReference type="HOGENOM" id="CLU_3399391_0_0_1"/>
<reference evidence="1 2" key="1">
    <citation type="journal article" date="2012" name="Appl. Environ. Microbiol.">
        <title>Short-read sequencing for genomic analysis of the brown rot fungus Fibroporia radiculosa.</title>
        <authorList>
            <person name="Tang J.D."/>
            <person name="Perkins A.D."/>
            <person name="Sonstegard T.S."/>
            <person name="Schroeder S.G."/>
            <person name="Burgess S.C."/>
            <person name="Diehl S.V."/>
        </authorList>
    </citation>
    <scope>NUCLEOTIDE SEQUENCE [LARGE SCALE GENOMIC DNA]</scope>
    <source>
        <strain evidence="1 2">TFFH 294</strain>
    </source>
</reference>
<proteinExistence type="predicted"/>
<dbReference type="AlphaFoldDB" id="J7SD07"/>
<keyword evidence="2" id="KW-1185">Reference proteome</keyword>
<dbReference type="Proteomes" id="UP000006352">
    <property type="component" value="Unassembled WGS sequence"/>
</dbReference>
<evidence type="ECO:0000313" key="2">
    <source>
        <dbReference type="Proteomes" id="UP000006352"/>
    </source>
</evidence>
<protein>
    <submittedName>
        <fullName evidence="1">Uncharacterized protein</fullName>
    </submittedName>
</protein>
<organism evidence="1 2">
    <name type="scientific">Fibroporia radiculosa</name>
    <dbReference type="NCBI Taxonomy" id="599839"/>
    <lineage>
        <taxon>Eukaryota</taxon>
        <taxon>Fungi</taxon>
        <taxon>Dikarya</taxon>
        <taxon>Basidiomycota</taxon>
        <taxon>Agaricomycotina</taxon>
        <taxon>Agaricomycetes</taxon>
        <taxon>Polyporales</taxon>
        <taxon>Fibroporiaceae</taxon>
        <taxon>Fibroporia</taxon>
    </lineage>
</organism>
<accession>J7SD07</accession>
<evidence type="ECO:0000313" key="1">
    <source>
        <dbReference type="EMBL" id="CCM07083.1"/>
    </source>
</evidence>
<name>J7SD07_9APHY</name>